<dbReference type="InterPro" id="IPR033248">
    <property type="entry name" value="Transketolase_C"/>
</dbReference>
<sequence length="339" mass="36312">MAEARGKTLAMGQEEFRAGRPTVDAPFGNTLKELGLERSEIVGLTADLGKYTDIHPFRDAFPDRFFNVGMAEQNLIAVAAGLARTGHVPFATTYGVFATRRAYDFIAIACAHSRVNVKIVAGLPGLTNGYGGTHQAIEDYALMRMIPGLVVIDPCDATEIAQATRVMADYDGPVYMRLLRGSVPIVLDPVEYTFAIGTARQVRTGRDVGIISTGFMTERALDASAILATHGIAVGVLHSPSIKPFDDDAVAEFAASVDRVVVAENHVSSGGLASLVAETLFNRRIDKPLLRIGLPDRYIECGSVPTLQRRYGLTPEPIANAILDFCGGQGMSSVRLAVS</sequence>
<gene>
    <name evidence="2" type="ORF">K9B37_22825</name>
</gene>
<dbReference type="PANTHER" id="PTHR43825">
    <property type="entry name" value="PYRUVATE DEHYDROGENASE E1 COMPONENT"/>
    <property type="match status" value="1"/>
</dbReference>
<organism evidence="2 3">
    <name type="scientific">Microvirga puerhi</name>
    <dbReference type="NCBI Taxonomy" id="2876078"/>
    <lineage>
        <taxon>Bacteria</taxon>
        <taxon>Pseudomonadati</taxon>
        <taxon>Pseudomonadota</taxon>
        <taxon>Alphaproteobacteria</taxon>
        <taxon>Hyphomicrobiales</taxon>
        <taxon>Methylobacteriaceae</taxon>
        <taxon>Microvirga</taxon>
    </lineage>
</organism>
<dbReference type="Proteomes" id="UP000704176">
    <property type="component" value="Unassembled WGS sequence"/>
</dbReference>
<dbReference type="EMBL" id="JAIRBM010000027">
    <property type="protein sequence ID" value="MBZ6079093.1"/>
    <property type="molecule type" value="Genomic_DNA"/>
</dbReference>
<reference evidence="2 3" key="1">
    <citation type="submission" date="2021-09" db="EMBL/GenBank/DDBJ databases">
        <title>The complete genome sequence of a new microorganism.</title>
        <authorList>
            <person name="Zi Z."/>
        </authorList>
    </citation>
    <scope>NUCLEOTIDE SEQUENCE [LARGE SCALE GENOMIC DNA]</scope>
    <source>
        <strain evidence="2 3">WGZ8</strain>
    </source>
</reference>
<dbReference type="PANTHER" id="PTHR43825:SF1">
    <property type="entry name" value="TRANSKETOLASE-LIKE PYRIMIDINE-BINDING DOMAIN-CONTAINING PROTEIN"/>
    <property type="match status" value="1"/>
</dbReference>
<dbReference type="SMART" id="SM00861">
    <property type="entry name" value="Transket_pyr"/>
    <property type="match status" value="1"/>
</dbReference>
<dbReference type="SUPFAM" id="SSF52922">
    <property type="entry name" value="TK C-terminal domain-like"/>
    <property type="match status" value="1"/>
</dbReference>
<dbReference type="Gene3D" id="3.40.50.970">
    <property type="match status" value="1"/>
</dbReference>
<protein>
    <submittedName>
        <fullName evidence="2">Transketolase family protein</fullName>
    </submittedName>
</protein>
<dbReference type="InterPro" id="IPR051157">
    <property type="entry name" value="PDH/Transketolase"/>
</dbReference>
<name>A0ABS7VU34_9HYPH</name>
<evidence type="ECO:0000313" key="2">
    <source>
        <dbReference type="EMBL" id="MBZ6079093.1"/>
    </source>
</evidence>
<evidence type="ECO:0000259" key="1">
    <source>
        <dbReference type="SMART" id="SM00861"/>
    </source>
</evidence>
<keyword evidence="3" id="KW-1185">Reference proteome</keyword>
<dbReference type="SUPFAM" id="SSF52518">
    <property type="entry name" value="Thiamin diphosphate-binding fold (THDP-binding)"/>
    <property type="match status" value="1"/>
</dbReference>
<dbReference type="Pfam" id="PF02780">
    <property type="entry name" value="Transketolase_C"/>
    <property type="match status" value="1"/>
</dbReference>
<dbReference type="RefSeq" id="WP_224315842.1">
    <property type="nucleotide sequence ID" value="NZ_JAIRBM010000027.1"/>
</dbReference>
<feature type="domain" description="Transketolase-like pyrimidine-binding" evidence="1">
    <location>
        <begin position="21"/>
        <end position="185"/>
    </location>
</feature>
<dbReference type="Pfam" id="PF02779">
    <property type="entry name" value="Transket_pyr"/>
    <property type="match status" value="1"/>
</dbReference>
<comment type="caution">
    <text evidence="2">The sequence shown here is derived from an EMBL/GenBank/DDBJ whole genome shotgun (WGS) entry which is preliminary data.</text>
</comment>
<dbReference type="Gene3D" id="3.40.50.920">
    <property type="match status" value="1"/>
</dbReference>
<dbReference type="InterPro" id="IPR009014">
    <property type="entry name" value="Transketo_C/PFOR_II"/>
</dbReference>
<dbReference type="InterPro" id="IPR029061">
    <property type="entry name" value="THDP-binding"/>
</dbReference>
<proteinExistence type="predicted"/>
<evidence type="ECO:0000313" key="3">
    <source>
        <dbReference type="Proteomes" id="UP000704176"/>
    </source>
</evidence>
<dbReference type="InterPro" id="IPR005475">
    <property type="entry name" value="Transketolase-like_Pyr-bd"/>
</dbReference>
<dbReference type="CDD" id="cd07033">
    <property type="entry name" value="TPP_PYR_DXS_TK_like"/>
    <property type="match status" value="1"/>
</dbReference>
<accession>A0ABS7VU34</accession>